<gene>
    <name evidence="1" type="primary">CG7860_1</name>
    <name evidence="1" type="ORF">g.66559</name>
</gene>
<organism evidence="1">
    <name type="scientific">Fopius arisanus</name>
    <dbReference type="NCBI Taxonomy" id="64838"/>
    <lineage>
        <taxon>Eukaryota</taxon>
        <taxon>Metazoa</taxon>
        <taxon>Ecdysozoa</taxon>
        <taxon>Arthropoda</taxon>
        <taxon>Hexapoda</taxon>
        <taxon>Insecta</taxon>
        <taxon>Pterygota</taxon>
        <taxon>Neoptera</taxon>
        <taxon>Endopterygota</taxon>
        <taxon>Hymenoptera</taxon>
        <taxon>Apocrita</taxon>
        <taxon>Ichneumonoidea</taxon>
        <taxon>Braconidae</taxon>
        <taxon>Opiinae</taxon>
        <taxon>Fopius</taxon>
    </lineage>
</organism>
<reference evidence="1" key="1">
    <citation type="submission" date="2015-01" db="EMBL/GenBank/DDBJ databases">
        <title>Transcriptome Assembly of Fopius arisanus.</title>
        <authorList>
            <person name="Geib S."/>
        </authorList>
    </citation>
    <scope>NUCLEOTIDE SEQUENCE</scope>
</reference>
<name>A0A0C9Q942_9HYME</name>
<evidence type="ECO:0000313" key="1">
    <source>
        <dbReference type="EMBL" id="JAG80595.1"/>
    </source>
</evidence>
<dbReference type="EMBL" id="GBYB01010828">
    <property type="protein sequence ID" value="JAG80595.1"/>
    <property type="molecule type" value="Transcribed_RNA"/>
</dbReference>
<accession>A0A0C9Q942</accession>
<sequence>AETKKEKQLPEINLINFQVMCDYCQWAREIVHEEEKFLSTRDELSRIEKRIAPRKPSPIIVIHGYPGDVEYSNPSALELMKKSANDGYKLLIQGGEAPDVIVSTILQLEEGWSCSSGASIKCSALADDQGRTGCVIRADDCSAILEAREQLEGSPHPLIIQDKITNKKDKTEDKNREDGVSGGWGVIVRDKNQRMICGRVSWEFSHEFPPAIPVAMIYGTGIFMRGKTCFSMTGDDESIRKIPARRMFRWMKSTDKHLTSRRQIEKLMSKVEGKRAGAVFLGSFDRAVVSCSSRFFPWVSCSRNMINYGASAGEIHSQDVDFDGEILCRCHWR</sequence>
<dbReference type="SUPFAM" id="SSF56235">
    <property type="entry name" value="N-terminal nucleophile aminohydrolases (Ntn hydrolases)"/>
    <property type="match status" value="1"/>
</dbReference>
<proteinExistence type="predicted"/>
<dbReference type="AlphaFoldDB" id="A0A0C9Q942"/>
<dbReference type="InterPro" id="IPR029055">
    <property type="entry name" value="Ntn_hydrolases_N"/>
</dbReference>
<protein>
    <submittedName>
        <fullName evidence="1">CG7860_1 protein</fullName>
    </submittedName>
</protein>
<feature type="non-terminal residue" evidence="1">
    <location>
        <position position="1"/>
    </location>
</feature>